<evidence type="ECO:0000256" key="2">
    <source>
        <dbReference type="ARBA" id="ARBA00023235"/>
    </source>
</evidence>
<dbReference type="GO" id="GO:0016853">
    <property type="term" value="F:isomerase activity"/>
    <property type="evidence" value="ECO:0007669"/>
    <property type="project" value="UniProtKB-KW"/>
</dbReference>
<dbReference type="PANTHER" id="PTHR13774:SF17">
    <property type="entry name" value="PHENAZINE BIOSYNTHESIS-LIKE DOMAIN-CONTAINING PROTEIN"/>
    <property type="match status" value="1"/>
</dbReference>
<organism evidence="4 5">
    <name type="scientific">Pleodorina starrii</name>
    <dbReference type="NCBI Taxonomy" id="330485"/>
    <lineage>
        <taxon>Eukaryota</taxon>
        <taxon>Viridiplantae</taxon>
        <taxon>Chlorophyta</taxon>
        <taxon>core chlorophytes</taxon>
        <taxon>Chlorophyceae</taxon>
        <taxon>CS clade</taxon>
        <taxon>Chlamydomonadales</taxon>
        <taxon>Volvocaceae</taxon>
        <taxon>Pleodorina</taxon>
    </lineage>
</organism>
<keyword evidence="5" id="KW-1185">Reference proteome</keyword>
<evidence type="ECO:0000313" key="5">
    <source>
        <dbReference type="Proteomes" id="UP001165080"/>
    </source>
</evidence>
<gene>
    <name evidence="4" type="primary">PLEST005364</name>
    <name evidence="4" type="ORF">PLESTB_001495800</name>
</gene>
<protein>
    <submittedName>
        <fullName evidence="4">Uncharacterized protein</fullName>
    </submittedName>
</protein>
<name>A0A9W6F7P0_9CHLO</name>
<dbReference type="InterPro" id="IPR003719">
    <property type="entry name" value="Phenazine_PhzF-like"/>
</dbReference>
<dbReference type="GO" id="GO:0005737">
    <property type="term" value="C:cytoplasm"/>
    <property type="evidence" value="ECO:0007669"/>
    <property type="project" value="TreeGrafter"/>
</dbReference>
<dbReference type="SUPFAM" id="SSF54506">
    <property type="entry name" value="Diaminopimelate epimerase-like"/>
    <property type="match status" value="1"/>
</dbReference>
<comment type="similarity">
    <text evidence="1">Belongs to the PhzF family.</text>
</comment>
<accession>A0A9W6F7P0</accession>
<dbReference type="AlphaFoldDB" id="A0A9W6F7P0"/>
<reference evidence="4 5" key="1">
    <citation type="journal article" date="2023" name="Commun. Biol.">
        <title>Reorganization of the ancestral sex-determining regions during the evolution of trioecy in Pleodorina starrii.</title>
        <authorList>
            <person name="Takahashi K."/>
            <person name="Suzuki S."/>
            <person name="Kawai-Toyooka H."/>
            <person name="Yamamoto K."/>
            <person name="Hamaji T."/>
            <person name="Ootsuki R."/>
            <person name="Yamaguchi H."/>
            <person name="Kawachi M."/>
            <person name="Higashiyama T."/>
            <person name="Nozaki H."/>
        </authorList>
    </citation>
    <scope>NUCLEOTIDE SEQUENCE [LARGE SCALE GENOMIC DNA]</scope>
    <source>
        <strain evidence="4 5">NIES-4479</strain>
    </source>
</reference>
<sequence length="355" mass="37048">MSRIMRLPMYVVDAFASRPFSGNPAAVCLCMPGVLLDDKVRQRIAAEMNHSETAFIEPLDGSSSAAAGRDEFSSASAFRLRWFTPTCEVPCCGHATLASAAVLFQARNNPHPAISFHTLSGELVVSRAASATPPADPAADDPSSSPPPPPLALSLTLPLYDPVDPVPACAADPRGPLARACAGSLPVAEVRYCGAGGLNYVLMALAEGVGRRQLEALRPDFEAMGRAAPAEEVHGVIVCVRTGSDQPSAEATAEVEGEEEVCSRFFAPWMGINEDPVTGSAHAVLGPYWEATLRPAGKGGSGSGGVGRGGGRVGPMRMRQCSARGGDVLVEVMREEGRVRVSGTATLVLEGTLRL</sequence>
<comment type="caution">
    <text evidence="4">The sequence shown here is derived from an EMBL/GenBank/DDBJ whole genome shotgun (WGS) entry which is preliminary data.</text>
</comment>
<dbReference type="Pfam" id="PF02567">
    <property type="entry name" value="PhzC-PhzF"/>
    <property type="match status" value="1"/>
</dbReference>
<proteinExistence type="inferred from homology"/>
<feature type="compositionally biased region" description="Gly residues" evidence="3">
    <location>
        <begin position="297"/>
        <end position="313"/>
    </location>
</feature>
<dbReference type="PANTHER" id="PTHR13774">
    <property type="entry name" value="PHENAZINE BIOSYNTHESIS PROTEIN"/>
    <property type="match status" value="1"/>
</dbReference>
<dbReference type="OrthoDB" id="75169at2759"/>
<dbReference type="Gene3D" id="3.10.310.10">
    <property type="entry name" value="Diaminopimelate Epimerase, Chain A, domain 1"/>
    <property type="match status" value="2"/>
</dbReference>
<dbReference type="Proteomes" id="UP001165080">
    <property type="component" value="Unassembled WGS sequence"/>
</dbReference>
<evidence type="ECO:0000313" key="4">
    <source>
        <dbReference type="EMBL" id="GLC59517.1"/>
    </source>
</evidence>
<feature type="region of interest" description="Disordered" evidence="3">
    <location>
        <begin position="296"/>
        <end position="318"/>
    </location>
</feature>
<keyword evidence="2" id="KW-0413">Isomerase</keyword>
<dbReference type="EMBL" id="BRXU01000028">
    <property type="protein sequence ID" value="GLC59517.1"/>
    <property type="molecule type" value="Genomic_DNA"/>
</dbReference>
<evidence type="ECO:0000256" key="3">
    <source>
        <dbReference type="SAM" id="MobiDB-lite"/>
    </source>
</evidence>
<evidence type="ECO:0000256" key="1">
    <source>
        <dbReference type="ARBA" id="ARBA00008270"/>
    </source>
</evidence>
<feature type="region of interest" description="Disordered" evidence="3">
    <location>
        <begin position="129"/>
        <end position="153"/>
    </location>
</feature>